<accession>A0A9D4EHQ9</accession>
<keyword evidence="3" id="KW-1185">Reference proteome</keyword>
<dbReference type="AlphaFoldDB" id="A0A9D4EHQ9"/>
<gene>
    <name evidence="2" type="ORF">DPMN_158369</name>
</gene>
<dbReference type="EMBL" id="JAIWYP010000008">
    <property type="protein sequence ID" value="KAH3780552.1"/>
    <property type="molecule type" value="Genomic_DNA"/>
</dbReference>
<evidence type="ECO:0000256" key="1">
    <source>
        <dbReference type="SAM" id="MobiDB-lite"/>
    </source>
</evidence>
<sequence length="70" mass="7410">MSSLKAGKSPGVDNVPSKLIKHRGGTTRGAITELCQKRRSGPINGPSLWSFRYLKMAISSCVSITTSSAS</sequence>
<feature type="region of interest" description="Disordered" evidence="1">
    <location>
        <begin position="1"/>
        <end position="25"/>
    </location>
</feature>
<name>A0A9D4EHQ9_DREPO</name>
<reference evidence="2" key="2">
    <citation type="submission" date="2020-11" db="EMBL/GenBank/DDBJ databases">
        <authorList>
            <person name="McCartney M.A."/>
            <person name="Auch B."/>
            <person name="Kono T."/>
            <person name="Mallez S."/>
            <person name="Becker A."/>
            <person name="Gohl D.M."/>
            <person name="Silverstein K.A.T."/>
            <person name="Koren S."/>
            <person name="Bechman K.B."/>
            <person name="Herman A."/>
            <person name="Abrahante J.E."/>
            <person name="Garbe J."/>
        </authorList>
    </citation>
    <scope>NUCLEOTIDE SEQUENCE</scope>
    <source>
        <strain evidence="2">Duluth1</strain>
        <tissue evidence="2">Whole animal</tissue>
    </source>
</reference>
<proteinExistence type="predicted"/>
<evidence type="ECO:0000313" key="2">
    <source>
        <dbReference type="EMBL" id="KAH3780552.1"/>
    </source>
</evidence>
<reference evidence="2" key="1">
    <citation type="journal article" date="2019" name="bioRxiv">
        <title>The Genome of the Zebra Mussel, Dreissena polymorpha: A Resource for Invasive Species Research.</title>
        <authorList>
            <person name="McCartney M.A."/>
            <person name="Auch B."/>
            <person name="Kono T."/>
            <person name="Mallez S."/>
            <person name="Zhang Y."/>
            <person name="Obille A."/>
            <person name="Becker A."/>
            <person name="Abrahante J.E."/>
            <person name="Garbe J."/>
            <person name="Badalamenti J.P."/>
            <person name="Herman A."/>
            <person name="Mangelson H."/>
            <person name="Liachko I."/>
            <person name="Sullivan S."/>
            <person name="Sone E.D."/>
            <person name="Koren S."/>
            <person name="Silverstein K.A.T."/>
            <person name="Beckman K.B."/>
            <person name="Gohl D.M."/>
        </authorList>
    </citation>
    <scope>NUCLEOTIDE SEQUENCE</scope>
    <source>
        <strain evidence="2">Duluth1</strain>
        <tissue evidence="2">Whole animal</tissue>
    </source>
</reference>
<dbReference type="Proteomes" id="UP000828390">
    <property type="component" value="Unassembled WGS sequence"/>
</dbReference>
<organism evidence="2 3">
    <name type="scientific">Dreissena polymorpha</name>
    <name type="common">Zebra mussel</name>
    <name type="synonym">Mytilus polymorpha</name>
    <dbReference type="NCBI Taxonomy" id="45954"/>
    <lineage>
        <taxon>Eukaryota</taxon>
        <taxon>Metazoa</taxon>
        <taxon>Spiralia</taxon>
        <taxon>Lophotrochozoa</taxon>
        <taxon>Mollusca</taxon>
        <taxon>Bivalvia</taxon>
        <taxon>Autobranchia</taxon>
        <taxon>Heteroconchia</taxon>
        <taxon>Euheterodonta</taxon>
        <taxon>Imparidentia</taxon>
        <taxon>Neoheterodontei</taxon>
        <taxon>Myida</taxon>
        <taxon>Dreissenoidea</taxon>
        <taxon>Dreissenidae</taxon>
        <taxon>Dreissena</taxon>
    </lineage>
</organism>
<evidence type="ECO:0000313" key="3">
    <source>
        <dbReference type="Proteomes" id="UP000828390"/>
    </source>
</evidence>
<comment type="caution">
    <text evidence="2">The sequence shown here is derived from an EMBL/GenBank/DDBJ whole genome shotgun (WGS) entry which is preliminary data.</text>
</comment>
<protein>
    <submittedName>
        <fullName evidence="2">Uncharacterized protein</fullName>
    </submittedName>
</protein>